<evidence type="ECO:0000313" key="3">
    <source>
        <dbReference type="EMBL" id="KAI7810068.1"/>
    </source>
</evidence>
<comment type="caution">
    <text evidence="3">The sequence shown here is derived from an EMBL/GenBank/DDBJ whole genome shotgun (WGS) entry which is preliminary data.</text>
</comment>
<evidence type="ECO:0000313" key="4">
    <source>
        <dbReference type="Proteomes" id="UP001059041"/>
    </source>
</evidence>
<dbReference type="PANTHER" id="PTHR28453">
    <property type="entry name" value="PROTEIN SNORC"/>
    <property type="match status" value="1"/>
</dbReference>
<feature type="signal peptide" evidence="2">
    <location>
        <begin position="1"/>
        <end position="28"/>
    </location>
</feature>
<keyword evidence="1" id="KW-1133">Transmembrane helix</keyword>
<keyword evidence="2" id="KW-0732">Signal</keyword>
<organism evidence="3 4">
    <name type="scientific">Triplophysa rosa</name>
    <name type="common">Cave loach</name>
    <dbReference type="NCBI Taxonomy" id="992332"/>
    <lineage>
        <taxon>Eukaryota</taxon>
        <taxon>Metazoa</taxon>
        <taxon>Chordata</taxon>
        <taxon>Craniata</taxon>
        <taxon>Vertebrata</taxon>
        <taxon>Euteleostomi</taxon>
        <taxon>Actinopterygii</taxon>
        <taxon>Neopterygii</taxon>
        <taxon>Teleostei</taxon>
        <taxon>Ostariophysi</taxon>
        <taxon>Cypriniformes</taxon>
        <taxon>Nemacheilidae</taxon>
        <taxon>Triplophysa</taxon>
    </lineage>
</organism>
<dbReference type="Proteomes" id="UP001059041">
    <property type="component" value="Linkage Group LG5"/>
</dbReference>
<dbReference type="InterPro" id="IPR031500">
    <property type="entry name" value="SNORC"/>
</dbReference>
<dbReference type="AlphaFoldDB" id="A0A9W7WXA6"/>
<dbReference type="EMBL" id="JAFHDT010000005">
    <property type="protein sequence ID" value="KAI7810068.1"/>
    <property type="molecule type" value="Genomic_DNA"/>
</dbReference>
<dbReference type="Pfam" id="PF15756">
    <property type="entry name" value="DUF4690"/>
    <property type="match status" value="1"/>
</dbReference>
<dbReference type="OrthoDB" id="8941387at2759"/>
<name>A0A9W7WXA6_TRIRA</name>
<keyword evidence="1" id="KW-0812">Transmembrane</keyword>
<keyword evidence="1" id="KW-0472">Membrane</keyword>
<dbReference type="PANTHER" id="PTHR28453:SF1">
    <property type="entry name" value="PROTEIN SNORC"/>
    <property type="match status" value="1"/>
</dbReference>
<evidence type="ECO:0000256" key="2">
    <source>
        <dbReference type="SAM" id="SignalP"/>
    </source>
</evidence>
<keyword evidence="4" id="KW-1185">Reference proteome</keyword>
<evidence type="ECO:0008006" key="5">
    <source>
        <dbReference type="Google" id="ProtNLM"/>
    </source>
</evidence>
<evidence type="ECO:0000256" key="1">
    <source>
        <dbReference type="SAM" id="Phobius"/>
    </source>
</evidence>
<proteinExistence type="predicted"/>
<dbReference type="GO" id="GO:0051216">
    <property type="term" value="P:cartilage development"/>
    <property type="evidence" value="ECO:0007669"/>
    <property type="project" value="InterPro"/>
</dbReference>
<feature type="chain" id="PRO_5040869052" description="Protein SNORC" evidence="2">
    <location>
        <begin position="29"/>
        <end position="121"/>
    </location>
</feature>
<protein>
    <recommendedName>
        <fullName evidence="5">Protein SNORC</fullName>
    </recommendedName>
</protein>
<gene>
    <name evidence="3" type="ORF">IRJ41_021631</name>
</gene>
<accession>A0A9W7WXA6</accession>
<feature type="transmembrane region" description="Helical" evidence="1">
    <location>
        <begin position="92"/>
        <end position="115"/>
    </location>
</feature>
<sequence>MSICGSYCASSRLVLFAVLAICLAFVQTETVADSSPALQNDNQDTLSGAGAFDITTKGPVHHVTENSITFDYEDSTPSITLGEEEGVLGPGAITAIVIAVFLGASVLLALIVITLRKFTAS</sequence>
<reference evidence="3" key="1">
    <citation type="submission" date="2021-02" db="EMBL/GenBank/DDBJ databases">
        <title>Comparative genomics reveals that relaxation of natural selection precedes convergent phenotypic evolution of cavefish.</title>
        <authorList>
            <person name="Peng Z."/>
        </authorList>
    </citation>
    <scope>NUCLEOTIDE SEQUENCE</scope>
    <source>
        <tissue evidence="3">Muscle</tissue>
    </source>
</reference>